<keyword evidence="8" id="KW-0809">Transit peptide</keyword>
<keyword evidence="19" id="KW-1185">Reference proteome</keyword>
<evidence type="ECO:0000256" key="14">
    <source>
        <dbReference type="PROSITE-ProRule" id="PRU01094"/>
    </source>
</evidence>
<dbReference type="GO" id="GO:0005743">
    <property type="term" value="C:mitochondrial inner membrane"/>
    <property type="evidence" value="ECO:0007669"/>
    <property type="project" value="UniProtKB-SubCell"/>
</dbReference>
<evidence type="ECO:0000256" key="12">
    <source>
        <dbReference type="ARBA" id="ARBA00023128"/>
    </source>
</evidence>
<evidence type="ECO:0000256" key="6">
    <source>
        <dbReference type="ARBA" id="ARBA00022792"/>
    </source>
</evidence>
<name>A0A482X585_LAOST</name>
<dbReference type="InParanoid" id="A0A482X585"/>
<feature type="coiled-coil region" evidence="15">
    <location>
        <begin position="527"/>
        <end position="564"/>
    </location>
</feature>
<evidence type="ECO:0000256" key="16">
    <source>
        <dbReference type="SAM" id="Phobius"/>
    </source>
</evidence>
<reference evidence="18 19" key="1">
    <citation type="journal article" date="2017" name="Gigascience">
        <title>Genome sequence of the small brown planthopper, Laodelphax striatellus.</title>
        <authorList>
            <person name="Zhu J."/>
            <person name="Jiang F."/>
            <person name="Wang X."/>
            <person name="Yang P."/>
            <person name="Bao Y."/>
            <person name="Zhao W."/>
            <person name="Wang W."/>
            <person name="Lu H."/>
            <person name="Wang Q."/>
            <person name="Cui N."/>
            <person name="Li J."/>
            <person name="Chen X."/>
            <person name="Luo L."/>
            <person name="Yu J."/>
            <person name="Kang L."/>
            <person name="Cui F."/>
        </authorList>
    </citation>
    <scope>NUCLEOTIDE SEQUENCE [LARGE SCALE GENOMIC DNA]</scope>
    <source>
        <strain evidence="18">Lst14</strain>
    </source>
</reference>
<dbReference type="OrthoDB" id="624114at2759"/>
<keyword evidence="10 15" id="KW-0175">Coiled coil</keyword>
<keyword evidence="9 16" id="KW-1133">Transmembrane helix</keyword>
<dbReference type="EMBL" id="QKKF02017666">
    <property type="protein sequence ID" value="RZF40766.1"/>
    <property type="molecule type" value="Genomic_DNA"/>
</dbReference>
<keyword evidence="11" id="KW-0406">Ion transport</keyword>
<proteinExistence type="predicted"/>
<organism evidence="18 19">
    <name type="scientific">Laodelphax striatellus</name>
    <name type="common">Small brown planthopper</name>
    <name type="synonym">Delphax striatella</name>
    <dbReference type="NCBI Taxonomy" id="195883"/>
    <lineage>
        <taxon>Eukaryota</taxon>
        <taxon>Metazoa</taxon>
        <taxon>Ecdysozoa</taxon>
        <taxon>Arthropoda</taxon>
        <taxon>Hexapoda</taxon>
        <taxon>Insecta</taxon>
        <taxon>Pterygota</taxon>
        <taxon>Neoptera</taxon>
        <taxon>Paraneoptera</taxon>
        <taxon>Hemiptera</taxon>
        <taxon>Auchenorrhyncha</taxon>
        <taxon>Fulgoroidea</taxon>
        <taxon>Delphacidae</taxon>
        <taxon>Criomorphinae</taxon>
        <taxon>Laodelphax</taxon>
    </lineage>
</organism>
<evidence type="ECO:0000256" key="9">
    <source>
        <dbReference type="ARBA" id="ARBA00022989"/>
    </source>
</evidence>
<evidence type="ECO:0000256" key="2">
    <source>
        <dbReference type="ARBA" id="ARBA00022448"/>
    </source>
</evidence>
<dbReference type="GO" id="GO:0030003">
    <property type="term" value="P:intracellular monoatomic cation homeostasis"/>
    <property type="evidence" value="ECO:0007669"/>
    <property type="project" value="TreeGrafter"/>
</dbReference>
<sequence>MKHVVKGACQCRLALQAHRRSPFTSSQSLTPHRRSLTSWNHLSAASAIVTLPSDEQRHYYSPWLVLDRTFVSNPLLLSSHRSFHLSARRFSSEDESLKPSSKVEETVKALKEKVKEKAKEEAREKEKSKTDPWTSLGVAKKEVTVKKPLTTRIKEELLHYWHGFRLLGIDINVCRKLIWRVLNGHKLTRREYKLLIRVVGDIFRLIPFSVFIIVPFMEFLLPVFIKLFPGMLPSTFQTAQDNEDKMQQSLKVKLKMAKFLQQTLDEMGVAGKGRSSESAKQLAEFFEKIRSGGGMATSEEILRYSKLFQDEITLDSLPRPQLMALCRVLEIQPFGTTNFLRFQLQMRLRSLAADDKMIQKEGVDSLDVGELQQACKARGMRALGMSEMHMRAQLAQWLQLSLDEKVPPSLLLLSRAFMLPDTISTEQQLAATISALPDMVATSTQEAIGELEGQLDNKTRLQVTKQEVQKIVEERKEETEEERQKEILLDKAPELVDTAPILVAEPSPTKKEEATESIDVGVIENALDSMGKTKKKLIREKEELNELKEELAEYKEDVEDLKELPVEEVKETKAAKRLFKVVNKDKQAGRAQSTRNRR</sequence>
<dbReference type="PANTHER" id="PTHR14009:SF1">
    <property type="entry name" value="MITOCHONDRIAL PROTON_CALCIUM EXCHANGER PROTEIN"/>
    <property type="match status" value="1"/>
</dbReference>
<dbReference type="PROSITE" id="PS51758">
    <property type="entry name" value="LETM1_RBD"/>
    <property type="match status" value="1"/>
</dbReference>
<keyword evidence="2" id="KW-0813">Transport</keyword>
<comment type="caution">
    <text evidence="18">The sequence shown here is derived from an EMBL/GenBank/DDBJ whole genome shotgun (WGS) entry which is preliminary data.</text>
</comment>
<dbReference type="InterPro" id="IPR044202">
    <property type="entry name" value="LETM1/MDM38-like"/>
</dbReference>
<evidence type="ECO:0000256" key="10">
    <source>
        <dbReference type="ARBA" id="ARBA00023054"/>
    </source>
</evidence>
<evidence type="ECO:0000256" key="5">
    <source>
        <dbReference type="ARBA" id="ARBA00022723"/>
    </source>
</evidence>
<protein>
    <recommendedName>
        <fullName evidence="17">Letm1 RBD domain-containing protein</fullName>
    </recommendedName>
</protein>
<evidence type="ECO:0000256" key="11">
    <source>
        <dbReference type="ARBA" id="ARBA00023065"/>
    </source>
</evidence>
<evidence type="ECO:0000256" key="4">
    <source>
        <dbReference type="ARBA" id="ARBA00022692"/>
    </source>
</evidence>
<evidence type="ECO:0000256" key="1">
    <source>
        <dbReference type="ARBA" id="ARBA00004434"/>
    </source>
</evidence>
<keyword evidence="5" id="KW-0479">Metal-binding</keyword>
<evidence type="ECO:0000256" key="13">
    <source>
        <dbReference type="ARBA" id="ARBA00023136"/>
    </source>
</evidence>
<dbReference type="STRING" id="195883.A0A482X585"/>
<dbReference type="Pfam" id="PF07766">
    <property type="entry name" value="LETM1_RBD"/>
    <property type="match status" value="1"/>
</dbReference>
<evidence type="ECO:0000259" key="17">
    <source>
        <dbReference type="PROSITE" id="PS51758"/>
    </source>
</evidence>
<gene>
    <name evidence="18" type="ORF">LSTR_LSTR011283</name>
</gene>
<dbReference type="InterPro" id="IPR059005">
    <property type="entry name" value="LETM1_C"/>
</dbReference>
<keyword evidence="4 16" id="KW-0812">Transmembrane</keyword>
<dbReference type="SMR" id="A0A482X585"/>
<feature type="domain" description="Letm1 RBD" evidence="17">
    <location>
        <begin position="248"/>
        <end position="507"/>
    </location>
</feature>
<feature type="coiled-coil region" evidence="15">
    <location>
        <begin position="100"/>
        <end position="131"/>
    </location>
</feature>
<dbReference type="GO" id="GO:0043022">
    <property type="term" value="F:ribosome binding"/>
    <property type="evidence" value="ECO:0007669"/>
    <property type="project" value="InterPro"/>
</dbReference>
<keyword evidence="12 14" id="KW-0496">Mitochondrion</keyword>
<evidence type="ECO:0000256" key="7">
    <source>
        <dbReference type="ARBA" id="ARBA00022837"/>
    </source>
</evidence>
<keyword evidence="6" id="KW-0999">Mitochondrion inner membrane</keyword>
<keyword evidence="3" id="KW-0109">Calcium transport</keyword>
<keyword evidence="7" id="KW-0106">Calcium</keyword>
<accession>A0A482X585</accession>
<dbReference type="Pfam" id="PF26561">
    <property type="entry name" value="LETM1_C"/>
    <property type="match status" value="1"/>
</dbReference>
<evidence type="ECO:0000313" key="19">
    <source>
        <dbReference type="Proteomes" id="UP000291343"/>
    </source>
</evidence>
<keyword evidence="13 16" id="KW-0472">Membrane</keyword>
<comment type="subcellular location">
    <subcellularLocation>
        <location evidence="1">Mitochondrion inner membrane</location>
        <topology evidence="1">Single-pass membrane protein</topology>
    </subcellularLocation>
</comment>
<dbReference type="PANTHER" id="PTHR14009">
    <property type="entry name" value="LEUCINE ZIPPER-EF-HAND CONTAINING TRANSMEMBRANE PROTEIN"/>
    <property type="match status" value="1"/>
</dbReference>
<dbReference type="AlphaFoldDB" id="A0A482X585"/>
<evidence type="ECO:0000313" key="18">
    <source>
        <dbReference type="EMBL" id="RZF40766.1"/>
    </source>
</evidence>
<feature type="transmembrane region" description="Helical" evidence="16">
    <location>
        <begin position="202"/>
        <end position="225"/>
    </location>
</feature>
<evidence type="ECO:0000256" key="8">
    <source>
        <dbReference type="ARBA" id="ARBA00022946"/>
    </source>
</evidence>
<dbReference type="InterPro" id="IPR033122">
    <property type="entry name" value="LETM1-like_RBD"/>
</dbReference>
<evidence type="ECO:0000256" key="15">
    <source>
        <dbReference type="SAM" id="Coils"/>
    </source>
</evidence>
<evidence type="ECO:0000256" key="3">
    <source>
        <dbReference type="ARBA" id="ARBA00022568"/>
    </source>
</evidence>
<dbReference type="Proteomes" id="UP000291343">
    <property type="component" value="Unassembled WGS sequence"/>
</dbReference>